<dbReference type="NCBIfam" id="TIGR00711">
    <property type="entry name" value="efflux_EmrB"/>
    <property type="match status" value="1"/>
</dbReference>
<dbReference type="PANTHER" id="PTHR23501">
    <property type="entry name" value="MAJOR FACILITATOR SUPERFAMILY"/>
    <property type="match status" value="1"/>
</dbReference>
<keyword evidence="5 7" id="KW-1133">Transmembrane helix</keyword>
<dbReference type="InterPro" id="IPR020846">
    <property type="entry name" value="MFS_dom"/>
</dbReference>
<feature type="transmembrane region" description="Helical" evidence="7">
    <location>
        <begin position="151"/>
        <end position="171"/>
    </location>
</feature>
<gene>
    <name evidence="9" type="ORF">P2L57_37160</name>
</gene>
<evidence type="ECO:0000256" key="4">
    <source>
        <dbReference type="ARBA" id="ARBA00022692"/>
    </source>
</evidence>
<dbReference type="Proteomes" id="UP001220022">
    <property type="component" value="Unassembled WGS sequence"/>
</dbReference>
<keyword evidence="4 7" id="KW-0812">Transmembrane</keyword>
<keyword evidence="10" id="KW-1185">Reference proteome</keyword>
<dbReference type="InterPro" id="IPR004638">
    <property type="entry name" value="EmrB-like"/>
</dbReference>
<sequence>MTAPKSAPPDGATEPVVPKNIRWVLLGIMLALLLSQLDGLIVGTAMPTIVNEIGGVNSLSWVVTAYTLTTACSTPVWGKLGDLYNRKTMFLASIAVFLAASALCGMASTMNELIIFRALQGIGAGGLGAGAFALIGALLPPRERGRYQGMVAIVMAVGSIGGPLTGGAITGHLGWRWAFYINLPIGLICIAWCQLLLHVPHTRRSKVVIDWLGITLMTAMVSTIVMAATWAGSTYAWGSWQILTLATASVVLFAAFVASQRRSTEPLLPPRIFTGSRNFSLAAVLLVVAGVAMFGGTLYLPLYQQTVQDASATNSGLLLLPMMIGTVIASNIAGKVMTKTGHYKVFPIIGAVSLTIGMALLSSMDTHTSPTVTSAFMVLVGIGTGFTLQMANTIAQNSVELRDIGAASASTNLFRTLGGSLGVAVFGSLFTRAVQGRAPAGGAPGDGAHSGDSALAHLPQAAKDAYLQAVVHGTHQIFLVASIVAAAGLGAAVFIREVPLRGKPGGAQAAPGPKVQAAAN</sequence>
<proteinExistence type="predicted"/>
<feature type="transmembrane region" description="Helical" evidence="7">
    <location>
        <begin position="58"/>
        <end position="77"/>
    </location>
</feature>
<dbReference type="Gene3D" id="1.20.1250.20">
    <property type="entry name" value="MFS general substrate transporter like domains"/>
    <property type="match status" value="1"/>
</dbReference>
<dbReference type="InterPro" id="IPR036259">
    <property type="entry name" value="MFS_trans_sf"/>
</dbReference>
<dbReference type="PANTHER" id="PTHR23501:SF197">
    <property type="entry name" value="COMD"/>
    <property type="match status" value="1"/>
</dbReference>
<dbReference type="CDD" id="cd17502">
    <property type="entry name" value="MFS_Azr1_MDR_like"/>
    <property type="match status" value="1"/>
</dbReference>
<feature type="transmembrane region" description="Helical" evidence="7">
    <location>
        <begin position="89"/>
        <end position="108"/>
    </location>
</feature>
<name>A0ABT5ZDN1_9ACTN</name>
<feature type="transmembrane region" description="Helical" evidence="7">
    <location>
        <begin position="237"/>
        <end position="258"/>
    </location>
</feature>
<dbReference type="EMBL" id="JARHTQ010000048">
    <property type="protein sequence ID" value="MDF2261150.1"/>
    <property type="molecule type" value="Genomic_DNA"/>
</dbReference>
<evidence type="ECO:0000256" key="1">
    <source>
        <dbReference type="ARBA" id="ARBA00004651"/>
    </source>
</evidence>
<evidence type="ECO:0000256" key="2">
    <source>
        <dbReference type="ARBA" id="ARBA00022448"/>
    </source>
</evidence>
<evidence type="ECO:0000256" key="5">
    <source>
        <dbReference type="ARBA" id="ARBA00022989"/>
    </source>
</evidence>
<feature type="transmembrane region" description="Helical" evidence="7">
    <location>
        <begin position="370"/>
        <end position="391"/>
    </location>
</feature>
<evidence type="ECO:0000256" key="7">
    <source>
        <dbReference type="SAM" id="Phobius"/>
    </source>
</evidence>
<feature type="transmembrane region" description="Helical" evidence="7">
    <location>
        <begin position="312"/>
        <end position="333"/>
    </location>
</feature>
<feature type="transmembrane region" description="Helical" evidence="7">
    <location>
        <begin position="23"/>
        <end position="46"/>
    </location>
</feature>
<feature type="transmembrane region" description="Helical" evidence="7">
    <location>
        <begin position="477"/>
        <end position="495"/>
    </location>
</feature>
<feature type="transmembrane region" description="Helical" evidence="7">
    <location>
        <begin position="412"/>
        <end position="430"/>
    </location>
</feature>
<feature type="transmembrane region" description="Helical" evidence="7">
    <location>
        <begin position="279"/>
        <end position="300"/>
    </location>
</feature>
<dbReference type="SUPFAM" id="SSF103473">
    <property type="entry name" value="MFS general substrate transporter"/>
    <property type="match status" value="1"/>
</dbReference>
<organism evidence="9 10">
    <name type="scientific">Streptantibioticus ferralitis</name>
    <dbReference type="NCBI Taxonomy" id="236510"/>
    <lineage>
        <taxon>Bacteria</taxon>
        <taxon>Bacillati</taxon>
        <taxon>Actinomycetota</taxon>
        <taxon>Actinomycetes</taxon>
        <taxon>Kitasatosporales</taxon>
        <taxon>Streptomycetaceae</taxon>
        <taxon>Streptantibioticus</taxon>
    </lineage>
</organism>
<comment type="caution">
    <text evidence="9">The sequence shown here is derived from an EMBL/GenBank/DDBJ whole genome shotgun (WGS) entry which is preliminary data.</text>
</comment>
<feature type="transmembrane region" description="Helical" evidence="7">
    <location>
        <begin position="209"/>
        <end position="231"/>
    </location>
</feature>
<feature type="domain" description="Major facilitator superfamily (MFS) profile" evidence="8">
    <location>
        <begin position="24"/>
        <end position="500"/>
    </location>
</feature>
<keyword evidence="3" id="KW-1003">Cell membrane</keyword>
<dbReference type="InterPro" id="IPR011701">
    <property type="entry name" value="MFS"/>
</dbReference>
<evidence type="ECO:0000256" key="6">
    <source>
        <dbReference type="ARBA" id="ARBA00023136"/>
    </source>
</evidence>
<keyword evidence="6 7" id="KW-0472">Membrane</keyword>
<evidence type="ECO:0000256" key="3">
    <source>
        <dbReference type="ARBA" id="ARBA00022475"/>
    </source>
</evidence>
<dbReference type="RefSeq" id="WP_275822462.1">
    <property type="nucleotide sequence ID" value="NZ_BAAANM010000044.1"/>
</dbReference>
<dbReference type="PRINTS" id="PR01036">
    <property type="entry name" value="TCRTETB"/>
</dbReference>
<comment type="subcellular location">
    <subcellularLocation>
        <location evidence="1">Cell membrane</location>
        <topology evidence="1">Multi-pass membrane protein</topology>
    </subcellularLocation>
</comment>
<feature type="transmembrane region" description="Helical" evidence="7">
    <location>
        <begin position="345"/>
        <end position="364"/>
    </location>
</feature>
<feature type="transmembrane region" description="Helical" evidence="7">
    <location>
        <begin position="114"/>
        <end position="139"/>
    </location>
</feature>
<accession>A0ABT5ZDN1</accession>
<keyword evidence="2" id="KW-0813">Transport</keyword>
<dbReference type="PROSITE" id="PS50850">
    <property type="entry name" value="MFS"/>
    <property type="match status" value="1"/>
</dbReference>
<feature type="transmembrane region" description="Helical" evidence="7">
    <location>
        <begin position="177"/>
        <end position="197"/>
    </location>
</feature>
<protein>
    <submittedName>
        <fullName evidence="9">MDR family MFS transporter</fullName>
    </submittedName>
</protein>
<dbReference type="Gene3D" id="1.20.1720.10">
    <property type="entry name" value="Multidrug resistance protein D"/>
    <property type="match status" value="1"/>
</dbReference>
<evidence type="ECO:0000313" key="9">
    <source>
        <dbReference type="EMBL" id="MDF2261150.1"/>
    </source>
</evidence>
<dbReference type="Pfam" id="PF07690">
    <property type="entry name" value="MFS_1"/>
    <property type="match status" value="1"/>
</dbReference>
<reference evidence="9 10" key="1">
    <citation type="submission" date="2023-03" db="EMBL/GenBank/DDBJ databases">
        <title>Draft genome sequence of type strain Streptomyces ferralitis JCM 14344.</title>
        <authorList>
            <person name="Klaysubun C."/>
            <person name="Duangmal K."/>
        </authorList>
    </citation>
    <scope>NUCLEOTIDE SEQUENCE [LARGE SCALE GENOMIC DNA]</scope>
    <source>
        <strain evidence="9 10">JCM 14344</strain>
    </source>
</reference>
<evidence type="ECO:0000313" key="10">
    <source>
        <dbReference type="Proteomes" id="UP001220022"/>
    </source>
</evidence>
<evidence type="ECO:0000259" key="8">
    <source>
        <dbReference type="PROSITE" id="PS50850"/>
    </source>
</evidence>